<proteinExistence type="predicted"/>
<dbReference type="AlphaFoldDB" id="A0AA52EDF2"/>
<evidence type="ECO:0000313" key="2">
    <source>
        <dbReference type="EMBL" id="WND02655.1"/>
    </source>
</evidence>
<keyword evidence="3" id="KW-1185">Reference proteome</keyword>
<protein>
    <recommendedName>
        <fullName evidence="1">TadE-like domain-containing protein</fullName>
    </recommendedName>
</protein>
<dbReference type="InterPro" id="IPR012495">
    <property type="entry name" value="TadE-like_dom"/>
</dbReference>
<evidence type="ECO:0000313" key="3">
    <source>
        <dbReference type="Proteomes" id="UP001268683"/>
    </source>
</evidence>
<evidence type="ECO:0000259" key="1">
    <source>
        <dbReference type="Pfam" id="PF07811"/>
    </source>
</evidence>
<feature type="domain" description="TadE-like" evidence="1">
    <location>
        <begin position="25"/>
        <end position="55"/>
    </location>
</feature>
<sequence>MSLSKPLFASFRTLLKRFYINSKASVTVELAVSLPFFFLIAISIVETGNYLQMHLKLYHTSVTIADLVTRDEEITESDITDILNAAGHVLAPYPIGDKSKIYISAVYKDPDDDAKVLWQRSGAGTIAITSKFGSEGDVVTSINGISMLDNESVIISEVYYDYEPLIVPKIASHRIYKSTYYRPRIGALTSVD</sequence>
<dbReference type="EMBL" id="CP123872">
    <property type="protein sequence ID" value="WND02655.1"/>
    <property type="molecule type" value="Genomic_DNA"/>
</dbReference>
<organism evidence="2 3">
    <name type="scientific">Temperatibacter marinus</name>
    <dbReference type="NCBI Taxonomy" id="1456591"/>
    <lineage>
        <taxon>Bacteria</taxon>
        <taxon>Pseudomonadati</taxon>
        <taxon>Pseudomonadota</taxon>
        <taxon>Alphaproteobacteria</taxon>
        <taxon>Kordiimonadales</taxon>
        <taxon>Temperatibacteraceae</taxon>
        <taxon>Temperatibacter</taxon>
    </lineage>
</organism>
<gene>
    <name evidence="2" type="ORF">QGN29_13970</name>
</gene>
<name>A0AA52EDF2_9PROT</name>
<reference evidence="2" key="1">
    <citation type="submission" date="2023-04" db="EMBL/GenBank/DDBJ databases">
        <title>Complete genome sequence of Temperatibacter marinus.</title>
        <authorList>
            <person name="Rong J.-C."/>
            <person name="Yi M.-L."/>
            <person name="Zhao Q."/>
        </authorList>
    </citation>
    <scope>NUCLEOTIDE SEQUENCE</scope>
    <source>
        <strain evidence="2">NBRC 110045</strain>
    </source>
</reference>
<dbReference type="RefSeq" id="WP_310798491.1">
    <property type="nucleotide sequence ID" value="NZ_CP123872.1"/>
</dbReference>
<accession>A0AA52EDF2</accession>
<dbReference type="Proteomes" id="UP001268683">
    <property type="component" value="Chromosome"/>
</dbReference>
<dbReference type="Pfam" id="PF07811">
    <property type="entry name" value="TadE"/>
    <property type="match status" value="1"/>
</dbReference>
<dbReference type="KEGG" id="tmk:QGN29_13970"/>